<evidence type="ECO:0000256" key="3">
    <source>
        <dbReference type="ARBA" id="ARBA00022475"/>
    </source>
</evidence>
<name>A0A372MDA6_9SPIR</name>
<organism evidence="11 12">
    <name type="scientific">Sphaerochaeta halotolerans</name>
    <dbReference type="NCBI Taxonomy" id="2293840"/>
    <lineage>
        <taxon>Bacteria</taxon>
        <taxon>Pseudomonadati</taxon>
        <taxon>Spirochaetota</taxon>
        <taxon>Spirochaetia</taxon>
        <taxon>Spirochaetales</taxon>
        <taxon>Sphaerochaetaceae</taxon>
        <taxon>Sphaerochaeta</taxon>
    </lineage>
</organism>
<protein>
    <submittedName>
        <fullName evidence="11">Sugar ABC transporter ATP-binding protein</fullName>
    </submittedName>
</protein>
<evidence type="ECO:0000256" key="6">
    <source>
        <dbReference type="ARBA" id="ARBA00022741"/>
    </source>
</evidence>
<dbReference type="GO" id="GO:0005886">
    <property type="term" value="C:plasma membrane"/>
    <property type="evidence" value="ECO:0007669"/>
    <property type="project" value="UniProtKB-SubCell"/>
</dbReference>
<dbReference type="InterPro" id="IPR027417">
    <property type="entry name" value="P-loop_NTPase"/>
</dbReference>
<dbReference type="Gene3D" id="3.40.50.300">
    <property type="entry name" value="P-loop containing nucleotide triphosphate hydrolases"/>
    <property type="match status" value="2"/>
</dbReference>
<evidence type="ECO:0000259" key="10">
    <source>
        <dbReference type="PROSITE" id="PS50893"/>
    </source>
</evidence>
<keyword evidence="5" id="KW-0677">Repeat</keyword>
<dbReference type="SUPFAM" id="SSF52540">
    <property type="entry name" value="P-loop containing nucleoside triphosphate hydrolases"/>
    <property type="match status" value="2"/>
</dbReference>
<comment type="caution">
    <text evidence="11">The sequence shown here is derived from an EMBL/GenBank/DDBJ whole genome shotgun (WGS) entry which is preliminary data.</text>
</comment>
<dbReference type="GO" id="GO:0016887">
    <property type="term" value="F:ATP hydrolysis activity"/>
    <property type="evidence" value="ECO:0007669"/>
    <property type="project" value="InterPro"/>
</dbReference>
<reference evidence="11 12" key="2">
    <citation type="submission" date="2018-09" db="EMBL/GenBank/DDBJ databases">
        <title>Genome of Sphaerochaeta halotolerans strain 4-11.</title>
        <authorList>
            <person name="Nazina T.N."/>
            <person name="Sokolova D.S."/>
        </authorList>
    </citation>
    <scope>NUCLEOTIDE SEQUENCE [LARGE SCALE GENOMIC DNA]</scope>
    <source>
        <strain evidence="11 12">4-11</strain>
    </source>
</reference>
<dbReference type="InterPro" id="IPR003593">
    <property type="entry name" value="AAA+_ATPase"/>
</dbReference>
<proteinExistence type="predicted"/>
<dbReference type="AlphaFoldDB" id="A0A372MDA6"/>
<evidence type="ECO:0000313" key="11">
    <source>
        <dbReference type="EMBL" id="RFU93779.1"/>
    </source>
</evidence>
<evidence type="ECO:0000256" key="4">
    <source>
        <dbReference type="ARBA" id="ARBA00022597"/>
    </source>
</evidence>
<keyword evidence="8" id="KW-1278">Translocase</keyword>
<evidence type="ECO:0000256" key="5">
    <source>
        <dbReference type="ARBA" id="ARBA00022737"/>
    </source>
</evidence>
<keyword evidence="6" id="KW-0547">Nucleotide-binding</keyword>
<dbReference type="Proteomes" id="UP000264002">
    <property type="component" value="Unassembled WGS sequence"/>
</dbReference>
<gene>
    <name evidence="11" type="ORF">DYP60_13050</name>
</gene>
<dbReference type="FunFam" id="3.40.50.300:FF:000127">
    <property type="entry name" value="Ribose import ATP-binding protein RbsA"/>
    <property type="match status" value="1"/>
</dbReference>
<keyword evidence="9" id="KW-0472">Membrane</keyword>
<evidence type="ECO:0000256" key="2">
    <source>
        <dbReference type="ARBA" id="ARBA00022448"/>
    </source>
</evidence>
<keyword evidence="7 11" id="KW-0067">ATP-binding</keyword>
<dbReference type="PANTHER" id="PTHR43790:SF9">
    <property type="entry name" value="GALACTOFURANOSE TRANSPORTER ATP-BINDING PROTEIN YTFR"/>
    <property type="match status" value="1"/>
</dbReference>
<reference evidence="12" key="1">
    <citation type="submission" date="2018-08" db="EMBL/GenBank/DDBJ databases">
        <authorList>
            <person name="Grouzdev D.S."/>
            <person name="Krutkina M.S."/>
        </authorList>
    </citation>
    <scope>NUCLEOTIDE SEQUENCE [LARGE SCALE GENOMIC DNA]</scope>
    <source>
        <strain evidence="12">4-11</strain>
    </source>
</reference>
<dbReference type="InterPro" id="IPR003439">
    <property type="entry name" value="ABC_transporter-like_ATP-bd"/>
</dbReference>
<dbReference type="SMART" id="SM00382">
    <property type="entry name" value="AAA"/>
    <property type="match status" value="2"/>
</dbReference>
<dbReference type="InterPro" id="IPR017871">
    <property type="entry name" value="ABC_transporter-like_CS"/>
</dbReference>
<keyword evidence="2" id="KW-0813">Transport</keyword>
<sequence>MEPLLRMSGISKSFPGVHALTNVDFDLMKGELHALVGENGAGKSTLMKILSGLYKVDEGDIYLSGEKIVNTGLGEMIHHGIGVIYQELNLIPYLSVAENIFLGREPKTSIGTIDWAKMHAMTREVLSPFKLDIKPQQKVKALGAAYQQIIEIAKALSLNAEILVMDEPTAALTGHEVDRLFEIIKKLKDDGVSIIYISHRLEEVHLLADRITILRDGERVITKQRGEMNNDEMIKYMVGRVLEEQYPRYDSNPGDVVLEVKGLSKHGICEDVSFSARSGEILGFVGLVGAGRTEIMQTIYGYRKKDAGEIILNGKPIEIKSCQDAVLKGIGLIPEERKQQGLVLGMSVFDNAALSVLDLYSTLGVLHRGKITDEVNTMIDSMNIKTPSVRQLVVNLSGGNQQKVVLAKWFIRHCDVYIFDEPTRGIDVGAKVEIYRLMQNLAKRGAAVIMISSELPEAMNISDRVAVVFKGRIVKQFKKGELNEEQVMEYSLGLHEKRRA</sequence>
<dbReference type="PROSITE" id="PS50893">
    <property type="entry name" value="ABC_TRANSPORTER_2"/>
    <property type="match status" value="2"/>
</dbReference>
<keyword evidence="3" id="KW-1003">Cell membrane</keyword>
<comment type="subcellular location">
    <subcellularLocation>
        <location evidence="1">Cell membrane</location>
        <topology evidence="1">Peripheral membrane protein</topology>
    </subcellularLocation>
</comment>
<dbReference type="InterPro" id="IPR050107">
    <property type="entry name" value="ABC_carbohydrate_import_ATPase"/>
</dbReference>
<accession>A0A372MDA6</accession>
<dbReference type="GO" id="GO:0005524">
    <property type="term" value="F:ATP binding"/>
    <property type="evidence" value="ECO:0007669"/>
    <property type="project" value="UniProtKB-KW"/>
</dbReference>
<feature type="domain" description="ABC transporter" evidence="10">
    <location>
        <begin position="5"/>
        <end position="241"/>
    </location>
</feature>
<evidence type="ECO:0000256" key="8">
    <source>
        <dbReference type="ARBA" id="ARBA00022967"/>
    </source>
</evidence>
<evidence type="ECO:0000256" key="7">
    <source>
        <dbReference type="ARBA" id="ARBA00022840"/>
    </source>
</evidence>
<keyword evidence="12" id="KW-1185">Reference proteome</keyword>
<dbReference type="Pfam" id="PF00005">
    <property type="entry name" value="ABC_tran"/>
    <property type="match status" value="2"/>
</dbReference>
<evidence type="ECO:0000256" key="1">
    <source>
        <dbReference type="ARBA" id="ARBA00004202"/>
    </source>
</evidence>
<dbReference type="RefSeq" id="WP_117331456.1">
    <property type="nucleotide sequence ID" value="NZ_QUWK01000019.1"/>
</dbReference>
<keyword evidence="4" id="KW-0762">Sugar transport</keyword>
<evidence type="ECO:0000313" key="12">
    <source>
        <dbReference type="Proteomes" id="UP000264002"/>
    </source>
</evidence>
<dbReference type="CDD" id="cd03215">
    <property type="entry name" value="ABC_Carb_Monos_II"/>
    <property type="match status" value="1"/>
</dbReference>
<dbReference type="CDD" id="cd03216">
    <property type="entry name" value="ABC_Carb_Monos_I"/>
    <property type="match status" value="1"/>
</dbReference>
<evidence type="ECO:0000256" key="9">
    <source>
        <dbReference type="ARBA" id="ARBA00023136"/>
    </source>
</evidence>
<dbReference type="PANTHER" id="PTHR43790">
    <property type="entry name" value="CARBOHYDRATE TRANSPORT ATP-BINDING PROTEIN MG119-RELATED"/>
    <property type="match status" value="1"/>
</dbReference>
<dbReference type="EMBL" id="QUWK01000019">
    <property type="protein sequence ID" value="RFU93779.1"/>
    <property type="molecule type" value="Genomic_DNA"/>
</dbReference>
<dbReference type="PROSITE" id="PS00211">
    <property type="entry name" value="ABC_TRANSPORTER_1"/>
    <property type="match status" value="1"/>
</dbReference>
<feature type="domain" description="ABC transporter" evidence="10">
    <location>
        <begin position="251"/>
        <end position="495"/>
    </location>
</feature>